<accession>A0A8S0TND3</accession>
<organism evidence="5 6">
    <name type="scientific">Olea europaea subsp. europaea</name>
    <dbReference type="NCBI Taxonomy" id="158383"/>
    <lineage>
        <taxon>Eukaryota</taxon>
        <taxon>Viridiplantae</taxon>
        <taxon>Streptophyta</taxon>
        <taxon>Embryophyta</taxon>
        <taxon>Tracheophyta</taxon>
        <taxon>Spermatophyta</taxon>
        <taxon>Magnoliopsida</taxon>
        <taxon>eudicotyledons</taxon>
        <taxon>Gunneridae</taxon>
        <taxon>Pentapetalae</taxon>
        <taxon>asterids</taxon>
        <taxon>lamiids</taxon>
        <taxon>Lamiales</taxon>
        <taxon>Oleaceae</taxon>
        <taxon>Oleeae</taxon>
        <taxon>Olea</taxon>
    </lineage>
</organism>
<dbReference type="InterPro" id="IPR013783">
    <property type="entry name" value="Ig-like_fold"/>
</dbReference>
<dbReference type="OrthoDB" id="6138780at2759"/>
<evidence type="ECO:0000313" key="6">
    <source>
        <dbReference type="Proteomes" id="UP000594638"/>
    </source>
</evidence>
<dbReference type="GO" id="GO:0007156">
    <property type="term" value="P:homophilic cell adhesion via plasma membrane adhesion molecules"/>
    <property type="evidence" value="ECO:0007669"/>
    <property type="project" value="TreeGrafter"/>
</dbReference>
<comment type="caution">
    <text evidence="5">The sequence shown here is derived from an EMBL/GenBank/DDBJ whole genome shotgun (WGS) entry which is preliminary data.</text>
</comment>
<dbReference type="InterPro" id="IPR036179">
    <property type="entry name" value="Ig-like_dom_sf"/>
</dbReference>
<feature type="compositionally biased region" description="Polar residues" evidence="2">
    <location>
        <begin position="337"/>
        <end position="354"/>
    </location>
</feature>
<evidence type="ECO:0000256" key="1">
    <source>
        <dbReference type="ARBA" id="ARBA00023319"/>
    </source>
</evidence>
<proteinExistence type="predicted"/>
<dbReference type="InterPro" id="IPR007110">
    <property type="entry name" value="Ig-like_dom"/>
</dbReference>
<dbReference type="Pfam" id="PF07679">
    <property type="entry name" value="I-set"/>
    <property type="match status" value="1"/>
</dbReference>
<dbReference type="PANTHER" id="PTHR10075">
    <property type="entry name" value="BASIGIN RELATED"/>
    <property type="match status" value="1"/>
</dbReference>
<evidence type="ECO:0000259" key="4">
    <source>
        <dbReference type="PROSITE" id="PS50835"/>
    </source>
</evidence>
<dbReference type="InterPro" id="IPR013098">
    <property type="entry name" value="Ig_I-set"/>
</dbReference>
<dbReference type="GO" id="GO:0005886">
    <property type="term" value="C:plasma membrane"/>
    <property type="evidence" value="ECO:0007669"/>
    <property type="project" value="TreeGrafter"/>
</dbReference>
<dbReference type="AlphaFoldDB" id="A0A8S0TND3"/>
<dbReference type="GO" id="GO:0098632">
    <property type="term" value="F:cell-cell adhesion mediator activity"/>
    <property type="evidence" value="ECO:0007669"/>
    <property type="project" value="TreeGrafter"/>
</dbReference>
<dbReference type="InterPro" id="IPR003599">
    <property type="entry name" value="Ig_sub"/>
</dbReference>
<keyword evidence="3" id="KW-0732">Signal</keyword>
<evidence type="ECO:0000256" key="2">
    <source>
        <dbReference type="SAM" id="MobiDB-lite"/>
    </source>
</evidence>
<dbReference type="InterPro" id="IPR003598">
    <property type="entry name" value="Ig_sub2"/>
</dbReference>
<reference evidence="5 6" key="1">
    <citation type="submission" date="2019-12" db="EMBL/GenBank/DDBJ databases">
        <authorList>
            <person name="Alioto T."/>
            <person name="Alioto T."/>
            <person name="Gomez Garrido J."/>
        </authorList>
    </citation>
    <scope>NUCLEOTIDE SEQUENCE [LARGE SCALE GENOMIC DNA]</scope>
</reference>
<dbReference type="PROSITE" id="PS50835">
    <property type="entry name" value="IG_LIKE"/>
    <property type="match status" value="2"/>
</dbReference>
<feature type="signal peptide" evidence="3">
    <location>
        <begin position="1"/>
        <end position="28"/>
    </location>
</feature>
<sequence>MFKSTIMNDSALWALLLIASTTLVIVEPKPLNVNQVRFRRIPPKEFSAALGSSITLECEASSSPPPAIYWLKNGKRIIQNELDENLVIDPASGLAGKSIVVDDVTRMALSTTKSRLFIDCAGIQDEATYTCVADNEYSQVTTHTKLSLTPIEITPPVVLAIGGQGENEISTNDVSALGALPQCLTEEFRRSQPARIQMWTHNIVEIMKNDVLLYCRSNINTKQQSAQAGGGDTQQRFQVAWTTPEGKEIVNEDSSSRENKYEILETGDLLIRDLAWSDMGSYACTVSDEQSSDTISSFVYPAQVRAATTTTTTTKATTTTTTTPTNSNSDQQQQQQHGTATSCQGNDSSSCKQQRARETQNVR</sequence>
<feature type="domain" description="Ig-like" evidence="4">
    <location>
        <begin position="193"/>
        <end position="296"/>
    </location>
</feature>
<evidence type="ECO:0000313" key="5">
    <source>
        <dbReference type="EMBL" id="CAA3006346.1"/>
    </source>
</evidence>
<protein>
    <submittedName>
        <fullName evidence="5">Zwei Ig domain zig-4-like</fullName>
    </submittedName>
</protein>
<dbReference type="EMBL" id="CACTIH010007260">
    <property type="protein sequence ID" value="CAA3006346.1"/>
    <property type="molecule type" value="Genomic_DNA"/>
</dbReference>
<name>A0A8S0TND3_OLEEU</name>
<feature type="domain" description="Ig-like" evidence="4">
    <location>
        <begin position="28"/>
        <end position="147"/>
    </location>
</feature>
<dbReference type="Proteomes" id="UP000594638">
    <property type="component" value="Unassembled WGS sequence"/>
</dbReference>
<gene>
    <name evidence="5" type="ORF">OLEA9_A037545</name>
</gene>
<dbReference type="Gramene" id="OE9A037545T1">
    <property type="protein sequence ID" value="OE9A037545C1"/>
    <property type="gene ID" value="OE9A037545"/>
</dbReference>
<keyword evidence="1" id="KW-0393">Immunoglobulin domain</keyword>
<dbReference type="PANTHER" id="PTHR10075:SF100">
    <property type="entry name" value="FASCICLIN-2"/>
    <property type="match status" value="1"/>
</dbReference>
<keyword evidence="6" id="KW-1185">Reference proteome</keyword>
<feature type="chain" id="PRO_5035883496" evidence="3">
    <location>
        <begin position="29"/>
        <end position="363"/>
    </location>
</feature>
<dbReference type="SUPFAM" id="SSF48726">
    <property type="entry name" value="Immunoglobulin"/>
    <property type="match status" value="2"/>
</dbReference>
<dbReference type="SMART" id="SM00409">
    <property type="entry name" value="IG"/>
    <property type="match status" value="2"/>
</dbReference>
<dbReference type="Gene3D" id="2.60.40.10">
    <property type="entry name" value="Immunoglobulins"/>
    <property type="match status" value="2"/>
</dbReference>
<evidence type="ECO:0000256" key="3">
    <source>
        <dbReference type="SAM" id="SignalP"/>
    </source>
</evidence>
<dbReference type="SMART" id="SM00408">
    <property type="entry name" value="IGc2"/>
    <property type="match status" value="2"/>
</dbReference>
<feature type="compositionally biased region" description="Low complexity" evidence="2">
    <location>
        <begin position="309"/>
        <end position="336"/>
    </location>
</feature>
<feature type="region of interest" description="Disordered" evidence="2">
    <location>
        <begin position="309"/>
        <end position="363"/>
    </location>
</feature>